<feature type="transmembrane region" description="Helical" evidence="1">
    <location>
        <begin position="24"/>
        <end position="45"/>
    </location>
</feature>
<name>A0A1I4EMG9_9HYPH</name>
<keyword evidence="1" id="KW-1133">Transmembrane helix</keyword>
<feature type="transmembrane region" description="Helical" evidence="1">
    <location>
        <begin position="109"/>
        <end position="132"/>
    </location>
</feature>
<reference evidence="2 3" key="1">
    <citation type="submission" date="2016-10" db="EMBL/GenBank/DDBJ databases">
        <authorList>
            <person name="Varghese N."/>
            <person name="Submissions S."/>
        </authorList>
    </citation>
    <scope>NUCLEOTIDE SEQUENCE [LARGE SCALE GENOMIC DNA]</scope>
    <source>
        <strain evidence="2 3">DSM 21822</strain>
    </source>
</reference>
<evidence type="ECO:0000313" key="3">
    <source>
        <dbReference type="Proteomes" id="UP000323300"/>
    </source>
</evidence>
<dbReference type="RefSeq" id="WP_149763266.1">
    <property type="nucleotide sequence ID" value="NZ_BSPE01000090.1"/>
</dbReference>
<evidence type="ECO:0000313" key="2">
    <source>
        <dbReference type="EMBL" id="SFL05656.1"/>
    </source>
</evidence>
<organism evidence="2 3">
    <name type="scientific">Neomesorhizobium albiziae</name>
    <dbReference type="NCBI Taxonomy" id="335020"/>
    <lineage>
        <taxon>Bacteria</taxon>
        <taxon>Pseudomonadati</taxon>
        <taxon>Pseudomonadota</taxon>
        <taxon>Alphaproteobacteria</taxon>
        <taxon>Hyphomicrobiales</taxon>
        <taxon>Phyllobacteriaceae</taxon>
        <taxon>Neomesorhizobium</taxon>
    </lineage>
</organism>
<keyword evidence="1" id="KW-0812">Transmembrane</keyword>
<feature type="transmembrane region" description="Helical" evidence="1">
    <location>
        <begin position="144"/>
        <end position="168"/>
    </location>
</feature>
<accession>A0A1I4EMG9</accession>
<feature type="transmembrane region" description="Helical" evidence="1">
    <location>
        <begin position="210"/>
        <end position="228"/>
    </location>
</feature>
<dbReference type="AlphaFoldDB" id="A0A1I4EMG9"/>
<protein>
    <submittedName>
        <fullName evidence="2">Uncharacterized protein</fullName>
    </submittedName>
</protein>
<feature type="transmembrane region" description="Helical" evidence="1">
    <location>
        <begin position="65"/>
        <end position="88"/>
    </location>
</feature>
<proteinExistence type="predicted"/>
<keyword evidence="3" id="KW-1185">Reference proteome</keyword>
<evidence type="ECO:0000256" key="1">
    <source>
        <dbReference type="SAM" id="Phobius"/>
    </source>
</evidence>
<dbReference type="OrthoDB" id="9843555at2"/>
<gene>
    <name evidence="2" type="ORF">SAMN04488498_12713</name>
</gene>
<keyword evidence="1" id="KW-0472">Membrane</keyword>
<dbReference type="EMBL" id="FOSL01000027">
    <property type="protein sequence ID" value="SFL05656.1"/>
    <property type="molecule type" value="Genomic_DNA"/>
</dbReference>
<sequence length="238" mass="24808">MSIPATVTTPTTSVYATGLFWERLWRASGINFAVFLVISYAIYGYQPQMGASADAVAAFYEADRIWVLIAAVISGMALLNLMWFVAALRTTLADAGQDGWGGAATAASAMVGALFLVLITVGAALAFSIAGAGNGALASGLNDFAWATVVLSSFPRAMLIMASAFGLWRAKLISNALFAAGVAAIVLVLLGGTTWLNGGFWAPDGGYSRFVSPVIGLIWVGVVSWVLLTRTPAARTGW</sequence>
<dbReference type="Proteomes" id="UP000323300">
    <property type="component" value="Unassembled WGS sequence"/>
</dbReference>
<feature type="transmembrane region" description="Helical" evidence="1">
    <location>
        <begin position="175"/>
        <end position="198"/>
    </location>
</feature>